<keyword evidence="1" id="KW-0472">Membrane</keyword>
<gene>
    <name evidence="2" type="ORF">UFOPK2967_00006</name>
    <name evidence="3" type="ORF">UFOPK3587_00232</name>
    <name evidence="4" type="ORF">UFOPK3984_00583</name>
    <name evidence="5" type="ORF">UFOPK4114_00283</name>
</gene>
<feature type="transmembrane region" description="Helical" evidence="1">
    <location>
        <begin position="60"/>
        <end position="77"/>
    </location>
</feature>
<proteinExistence type="predicted"/>
<dbReference type="EMBL" id="CAFBOP010000016">
    <property type="protein sequence ID" value="CAB4984120.1"/>
    <property type="molecule type" value="Genomic_DNA"/>
</dbReference>
<feature type="transmembrane region" description="Helical" evidence="1">
    <location>
        <begin position="28"/>
        <end position="48"/>
    </location>
</feature>
<evidence type="ECO:0000313" key="2">
    <source>
        <dbReference type="EMBL" id="CAB4777090.1"/>
    </source>
</evidence>
<dbReference type="EMBL" id="CAFBPP010000006">
    <property type="protein sequence ID" value="CAB5011605.1"/>
    <property type="molecule type" value="Genomic_DNA"/>
</dbReference>
<evidence type="ECO:0000313" key="4">
    <source>
        <dbReference type="EMBL" id="CAB4984120.1"/>
    </source>
</evidence>
<sequence>MTNLRFGGYLLVALGLINMRYQTGHNSVVLHSLSIIVPGAFLLLATFLQPTKKFLEQKNNKVIVGIIVLLLVGYSFIN</sequence>
<dbReference type="EMBL" id="CAFAAC010000001">
    <property type="protein sequence ID" value="CAB4777090.1"/>
    <property type="molecule type" value="Genomic_DNA"/>
</dbReference>
<accession>A0A6J7FYD7</accession>
<dbReference type="AlphaFoldDB" id="A0A6J7FYD7"/>
<evidence type="ECO:0000256" key="1">
    <source>
        <dbReference type="SAM" id="Phobius"/>
    </source>
</evidence>
<organism evidence="3">
    <name type="scientific">freshwater metagenome</name>
    <dbReference type="NCBI Taxonomy" id="449393"/>
    <lineage>
        <taxon>unclassified sequences</taxon>
        <taxon>metagenomes</taxon>
        <taxon>ecological metagenomes</taxon>
    </lineage>
</organism>
<protein>
    <submittedName>
        <fullName evidence="3">Unannotated protein</fullName>
    </submittedName>
</protein>
<keyword evidence="1" id="KW-0812">Transmembrane</keyword>
<evidence type="ECO:0000313" key="3">
    <source>
        <dbReference type="EMBL" id="CAB4896703.1"/>
    </source>
</evidence>
<dbReference type="EMBL" id="CAFBMN010000006">
    <property type="protein sequence ID" value="CAB4896703.1"/>
    <property type="molecule type" value="Genomic_DNA"/>
</dbReference>
<evidence type="ECO:0000313" key="5">
    <source>
        <dbReference type="EMBL" id="CAB5011605.1"/>
    </source>
</evidence>
<reference evidence="3" key="1">
    <citation type="submission" date="2020-05" db="EMBL/GenBank/DDBJ databases">
        <authorList>
            <person name="Chiriac C."/>
            <person name="Salcher M."/>
            <person name="Ghai R."/>
            <person name="Kavagutti S V."/>
        </authorList>
    </citation>
    <scope>NUCLEOTIDE SEQUENCE</scope>
</reference>
<name>A0A6J7FYD7_9ZZZZ</name>
<keyword evidence="1" id="KW-1133">Transmembrane helix</keyword>